<dbReference type="Proteomes" id="UP000008909">
    <property type="component" value="Unassembled WGS sequence"/>
</dbReference>
<proteinExistence type="predicted"/>
<evidence type="ECO:0000256" key="1">
    <source>
        <dbReference type="SAM" id="Phobius"/>
    </source>
</evidence>
<evidence type="ECO:0000313" key="2">
    <source>
        <dbReference type="EMBL" id="GAA51038.1"/>
    </source>
</evidence>
<keyword evidence="3" id="KW-1185">Reference proteome</keyword>
<feature type="non-terminal residue" evidence="2">
    <location>
        <position position="1"/>
    </location>
</feature>
<keyword evidence="1" id="KW-0812">Transmembrane</keyword>
<dbReference type="AlphaFoldDB" id="G7YDK4"/>
<reference key="2">
    <citation type="submission" date="2011-10" db="EMBL/GenBank/DDBJ databases">
        <title>The genome and transcriptome sequence of Clonorchis sinensis provide insights into the carcinogenic liver fluke.</title>
        <authorList>
            <person name="Wang X."/>
            <person name="Huang Y."/>
            <person name="Chen W."/>
            <person name="Liu H."/>
            <person name="Guo L."/>
            <person name="Chen Y."/>
            <person name="Luo F."/>
            <person name="Zhou W."/>
            <person name="Sun J."/>
            <person name="Mao Q."/>
            <person name="Liang P."/>
            <person name="Zhou C."/>
            <person name="Tian Y."/>
            <person name="Men J."/>
            <person name="Lv X."/>
            <person name="Huang L."/>
            <person name="Zhou J."/>
            <person name="Hu Y."/>
            <person name="Li R."/>
            <person name="Zhang F."/>
            <person name="Lei H."/>
            <person name="Li X."/>
            <person name="Hu X."/>
            <person name="Liang C."/>
            <person name="Xu J."/>
            <person name="Wu Z."/>
            <person name="Yu X."/>
        </authorList>
    </citation>
    <scope>NUCLEOTIDE SEQUENCE</scope>
    <source>
        <strain>Henan</strain>
    </source>
</reference>
<dbReference type="EMBL" id="DF143106">
    <property type="protein sequence ID" value="GAA51038.1"/>
    <property type="molecule type" value="Genomic_DNA"/>
</dbReference>
<feature type="transmembrane region" description="Helical" evidence="1">
    <location>
        <begin position="797"/>
        <end position="819"/>
    </location>
</feature>
<organism evidence="2 3">
    <name type="scientific">Clonorchis sinensis</name>
    <name type="common">Chinese liver fluke</name>
    <dbReference type="NCBI Taxonomy" id="79923"/>
    <lineage>
        <taxon>Eukaryota</taxon>
        <taxon>Metazoa</taxon>
        <taxon>Spiralia</taxon>
        <taxon>Lophotrochozoa</taxon>
        <taxon>Platyhelminthes</taxon>
        <taxon>Trematoda</taxon>
        <taxon>Digenea</taxon>
        <taxon>Opisthorchiida</taxon>
        <taxon>Opisthorchiata</taxon>
        <taxon>Opisthorchiidae</taxon>
        <taxon>Clonorchis</taxon>
    </lineage>
</organism>
<keyword evidence="1" id="KW-0472">Membrane</keyword>
<reference evidence="2" key="1">
    <citation type="journal article" date="2011" name="Genome Biol.">
        <title>The draft genome of the carcinogenic human liver fluke Clonorchis sinensis.</title>
        <authorList>
            <person name="Wang X."/>
            <person name="Chen W."/>
            <person name="Huang Y."/>
            <person name="Sun J."/>
            <person name="Men J."/>
            <person name="Liu H."/>
            <person name="Luo F."/>
            <person name="Guo L."/>
            <person name="Lv X."/>
            <person name="Deng C."/>
            <person name="Zhou C."/>
            <person name="Fan Y."/>
            <person name="Li X."/>
            <person name="Huang L."/>
            <person name="Hu Y."/>
            <person name="Liang C."/>
            <person name="Hu X."/>
            <person name="Xu J."/>
            <person name="Yu X."/>
        </authorList>
    </citation>
    <scope>NUCLEOTIDE SEQUENCE [LARGE SCALE GENOMIC DNA]</scope>
    <source>
        <strain evidence="2">Henan</strain>
    </source>
</reference>
<name>G7YDK4_CLOSI</name>
<gene>
    <name evidence="2" type="ORF">CLF_105482</name>
</gene>
<keyword evidence="1" id="KW-1133">Transmembrane helix</keyword>
<protein>
    <submittedName>
        <fullName evidence="2">Uncharacterized protein</fullName>
    </submittedName>
</protein>
<sequence>RRKYYSARGIVQLSKELADIVEYRWIYQSLFDSLLSNTLSPFEEASSMHAFRFGVSTFPHGLRNHMRAGQLMNRKTSGQDSIGLEKQEFSCHYRQKPYRFATNNKIQHTTNKVARNSNSVRFRIQVGYTVVENLETISIYLVMPQKGETCNELSGKFRQIYLNPGHLTCEASLLPLAHQRTLDASEFSRLNRLMFTFERCDWCARLIERRSSNCPGCDDRLTRQSGLPSQKCYTKAIAYFSWYDIQVTLRFLTAHDRFISSGGSSDMSKRVDGLCVINRFMSIIISIPWYDAHISEMMIEPGAMQAWIVSIKVLTLRTGAVFQGSSAVAARTTVRFLRGLCKPKRTGVRIFSQARILLPMDLQKMFVRIVGKCVAVLDEAETVVSTESSRPNNMISVRCCLPPRKDGSEKVCPKNSIPACPMVDRDHLRIIQYGRKAFETKQSGGAQKRCCLPPRKDGSEKVCPKNSIPACPMVDRDHLRIIQYGRKAFETKQSGGAQKTGLLHQVTPLGHSHLVEYPNKTLHNPTTSQSILLSQRLEDWFPNKTSTLFCHIVGQTFESEAQAPRVPYESSSVHQLRQVSVIEQYRADLARELLETQSHADDEHCLEVEWRRVKEAMLSLKHRIIKSLKNDEERWWSVKAQELEKAFVADNSRTLFLLIQPTGRKTDVSETMRRRTLHACNVNERTSARNVMSSSNHFRTKFIVGRDGTFPRGFAPKQSYQIKEHDDCLRKHHMLCFPVQADREYDILCYPAWILFPCSISRERRSVQQKRNIKQFVLTCLRTHNKARKAIYRWSRFTKLSVIAIIAIINIIINLAVVIDSRTPAVNTDAQQR</sequence>
<evidence type="ECO:0000313" key="3">
    <source>
        <dbReference type="Proteomes" id="UP000008909"/>
    </source>
</evidence>
<accession>G7YDK4</accession>